<feature type="compositionally biased region" description="Polar residues" evidence="4">
    <location>
        <begin position="1280"/>
        <end position="1299"/>
    </location>
</feature>
<dbReference type="InterPro" id="IPR056162">
    <property type="entry name" value="WD40_MABP1-WDR62_2nd"/>
</dbReference>
<feature type="domain" description="MABP1/WDR62 second WD40" evidence="6">
    <location>
        <begin position="392"/>
        <end position="735"/>
    </location>
</feature>
<organism evidence="7 8">
    <name type="scientific">Anser cygnoides</name>
    <name type="common">Swan goose</name>
    <dbReference type="NCBI Taxonomy" id="8845"/>
    <lineage>
        <taxon>Eukaryota</taxon>
        <taxon>Metazoa</taxon>
        <taxon>Chordata</taxon>
        <taxon>Craniata</taxon>
        <taxon>Vertebrata</taxon>
        <taxon>Euteleostomi</taxon>
        <taxon>Archelosauria</taxon>
        <taxon>Archosauria</taxon>
        <taxon>Dinosauria</taxon>
        <taxon>Saurischia</taxon>
        <taxon>Theropoda</taxon>
        <taxon>Coelurosauria</taxon>
        <taxon>Aves</taxon>
        <taxon>Neognathae</taxon>
        <taxon>Galloanserae</taxon>
        <taxon>Anseriformes</taxon>
        <taxon>Anatidae</taxon>
        <taxon>Anserinae</taxon>
        <taxon>Anser</taxon>
    </lineage>
</organism>
<dbReference type="GO" id="GO:0043124">
    <property type="term" value="P:negative regulation of canonical NF-kappaB signal transduction"/>
    <property type="evidence" value="ECO:0007669"/>
    <property type="project" value="TreeGrafter"/>
</dbReference>
<name>A0A8B9IJ12_ANSCY</name>
<dbReference type="SUPFAM" id="SSF50978">
    <property type="entry name" value="WD40 repeat-like"/>
    <property type="match status" value="2"/>
</dbReference>
<dbReference type="PROSITE" id="PS50082">
    <property type="entry name" value="WD_REPEATS_2"/>
    <property type="match status" value="2"/>
</dbReference>
<dbReference type="InterPro" id="IPR036322">
    <property type="entry name" value="WD40_repeat_dom_sf"/>
</dbReference>
<evidence type="ECO:0000259" key="5">
    <source>
        <dbReference type="Pfam" id="PF24780"/>
    </source>
</evidence>
<dbReference type="PANTHER" id="PTHR44813:SF1">
    <property type="entry name" value="MITOGEN-ACTIVATED PROTEIN KINASE-BINDING PROTEIN 1"/>
    <property type="match status" value="1"/>
</dbReference>
<accession>A0A8B9IJ12</accession>
<dbReference type="FunFam" id="2.130.10.10:FF:000046">
    <property type="entry name" value="WD repeat-containing protein 62 isoform 1"/>
    <property type="match status" value="1"/>
</dbReference>
<dbReference type="InterPro" id="IPR055292">
    <property type="entry name" value="MABP1"/>
</dbReference>
<dbReference type="FunFam" id="2.130.10.10:FF:000124">
    <property type="entry name" value="WD repeat-containing protein 62 isoform 1"/>
    <property type="match status" value="1"/>
</dbReference>
<feature type="compositionally biased region" description="Acidic residues" evidence="4">
    <location>
        <begin position="1024"/>
        <end position="1035"/>
    </location>
</feature>
<feature type="compositionally biased region" description="Low complexity" evidence="4">
    <location>
        <begin position="879"/>
        <end position="895"/>
    </location>
</feature>
<protein>
    <submittedName>
        <fullName evidence="7">Mitogen-activated protein kinase binding protein 1</fullName>
    </submittedName>
</protein>
<dbReference type="InterPro" id="IPR015943">
    <property type="entry name" value="WD40/YVTN_repeat-like_dom_sf"/>
</dbReference>
<feature type="repeat" description="WD" evidence="3">
    <location>
        <begin position="414"/>
        <end position="436"/>
    </location>
</feature>
<feature type="repeat" description="WD" evidence="3">
    <location>
        <begin position="702"/>
        <end position="743"/>
    </location>
</feature>
<dbReference type="PROSITE" id="PS50294">
    <property type="entry name" value="WD_REPEATS_REGION"/>
    <property type="match status" value="1"/>
</dbReference>
<sequence length="1428" mass="157389">MSVEGSTITSRIKNLLRSPSIKLRRSKPGNKREDIGSKVTLEKVLGITVSGGRGLACDPRTGLVAYPAGCVVVLFNPRKNKQHHILNSSRKTITALAFSPDGKYLVTGESGHMPAVRVWDVAERTQVAELQEHKYGVACVAFSPSSKYIVSVGYQHDMIVNVWSWKKNIVVAANKVSSKVTAVSFSEDCSYFVTAGNRHIKFWYLDDSKTSKVNATVPLLGRSGLLGELRNNFFADVACGRGKKADSTFCITSSGLLCEFNEKRLLDKWVELRNTDSFTTTVANCISVNHDYIFCGCADGTVRIFNPLNLHFVTTLPKPHFLGTDIASVTEASRLFSGMADAKYPDTIALTFDPTNQWLSCVYNDHSLYVWDVKDPKKVGKVYSALYHSSCVWNVEMYPEVKDNNQSCLPPGSFITCSSDNTIRLWNTESSNIHGTALHRNILSNDLMKIIYVDDNTQVLLDTDYNSGGSADKADTQVMDTKVGIRTVCVSPSGEHLASGDRIGTLRIYELQSLQEMLKVEAHDSEILCLEYSKPDTGLKLLASASRDRLIHVLDAGKDYSLQQTLDEHSSSITAVKFAANDGKVRMISCGADKSIYFRTAQKTGEGVQFTRTHHIVRKTTLYDMDVDPSWKYAAIGCQDRNIRVFNISSGKQKKLYKGSQGEDGTLIKVQTDPSGLYIATSCSDKNLSIFDFYSGECVATMYGHSEIVTGMKFSNDCKHLISVSGDSCIFIWRLSSEMTINMRQRLSDMKQRGKQAEKSPPHKTAGLMRHESISALSSVPALSSDSDKDGEDEGNDEDELSGLQSFHIQSNCNTERDSDPDLTLSRSLSHWEMRRIAAIQRSEAPMSKMPRQRGRWSQPTSNIEMTVKSMLDLRQLESFSVSRSPSRDSLSQNSNGDDREEQADLPETQKSPQDNRSCVRPQVIRLVSCEEGIFSQELEPSESEECVIYPEKSDSPLETSLEFQVKALPHGKLNRNYHSNGCPDKHSPDSACSVDYSSSRLSSPDHPNEDSESTEPLSVDGISDLEGEEGEEDVGTSIPEGEIPQIPDQEKFLKQHFGTLGSTDGKGTALHLLGELSLRGLSAGRLSLSSSNLILDSKPIAPPTQTNGFTPDLLKNGGSHPGDALENSHLLESINTHRAVYVQKKRKSASEAGRAGMAPGRVIASFPEGPVNAVMRKAQSVHDLVHEASLLKMDGSGALLAKDVRTAKPKSYMNPTTSFRAKMSRSISVGENLYLVKPALQPVVNCSSPKSFHSKLASSNRAHLILDIPKPLPDRPTLASFSPTTKTKTLLEPQSPQSPAGACKKKPSFPEVRTSKRENQTSGSPVPGRENSAGLVKESPVESPVSRTGCQDEPEQCEHVVSELQDSMRKAIHLYRMVSDLRHSLCFSRLDEEELPKSLGDEQTLALLEQYSELLLQAVERRMDKKL</sequence>
<proteinExistence type="predicted"/>
<dbReference type="Pfam" id="PF24782">
    <property type="entry name" value="WD40_MABP1-WDR62_2nd"/>
    <property type="match status" value="1"/>
</dbReference>
<keyword evidence="2" id="KW-0677">Repeat</keyword>
<evidence type="ECO:0000256" key="4">
    <source>
        <dbReference type="SAM" id="MobiDB-lite"/>
    </source>
</evidence>
<dbReference type="Proteomes" id="UP000694521">
    <property type="component" value="Unplaced"/>
</dbReference>
<evidence type="ECO:0000313" key="7">
    <source>
        <dbReference type="Ensembl" id="ENSACDP00005011190.1"/>
    </source>
</evidence>
<dbReference type="Gene3D" id="2.130.10.10">
    <property type="entry name" value="YVTN repeat-like/Quinoprotein amine dehydrogenase"/>
    <property type="match status" value="4"/>
</dbReference>
<evidence type="ECO:0000256" key="1">
    <source>
        <dbReference type="ARBA" id="ARBA00022574"/>
    </source>
</evidence>
<evidence type="ECO:0000259" key="6">
    <source>
        <dbReference type="Pfam" id="PF24782"/>
    </source>
</evidence>
<dbReference type="GO" id="GO:0005737">
    <property type="term" value="C:cytoplasm"/>
    <property type="evidence" value="ECO:0007669"/>
    <property type="project" value="TreeGrafter"/>
</dbReference>
<evidence type="ECO:0000313" key="8">
    <source>
        <dbReference type="Proteomes" id="UP000694521"/>
    </source>
</evidence>
<dbReference type="Ensembl" id="ENSACDT00005013417.1">
    <property type="protein sequence ID" value="ENSACDP00005011190.1"/>
    <property type="gene ID" value="ENSACDG00005007938.1"/>
</dbReference>
<dbReference type="InterPro" id="IPR056161">
    <property type="entry name" value="WD40_MABP1-WDR62_1st"/>
</dbReference>
<feature type="region of interest" description="Disordered" evidence="4">
    <location>
        <begin position="1268"/>
        <end position="1355"/>
    </location>
</feature>
<dbReference type="FunFam" id="2.130.10.10:FF:000091">
    <property type="entry name" value="mitogen-activated protein kinase-binding protein 1 isoform X1"/>
    <property type="match status" value="1"/>
</dbReference>
<dbReference type="GO" id="GO:0046330">
    <property type="term" value="P:positive regulation of JNK cascade"/>
    <property type="evidence" value="ECO:0007669"/>
    <property type="project" value="TreeGrafter"/>
</dbReference>
<feature type="region of interest" description="Disordered" evidence="4">
    <location>
        <begin position="879"/>
        <end position="918"/>
    </location>
</feature>
<dbReference type="PANTHER" id="PTHR44813">
    <property type="entry name" value="MITOGEN-ACTIVATED PROTEIN KINASE-BINDING PROTEIN 1"/>
    <property type="match status" value="1"/>
</dbReference>
<dbReference type="InterPro" id="IPR001680">
    <property type="entry name" value="WD40_rpt"/>
</dbReference>
<feature type="region of interest" description="Disordered" evidence="4">
    <location>
        <begin position="840"/>
        <end position="863"/>
    </location>
</feature>
<dbReference type="SMART" id="SM00320">
    <property type="entry name" value="WD40"/>
    <property type="match status" value="12"/>
</dbReference>
<feature type="domain" description="MABP1/WDR62 first WD40" evidence="5">
    <location>
        <begin position="53"/>
        <end position="386"/>
    </location>
</feature>
<reference evidence="7" key="1">
    <citation type="submission" date="2025-08" db="UniProtKB">
        <authorList>
            <consortium name="Ensembl"/>
        </authorList>
    </citation>
    <scope>IDENTIFICATION</scope>
</reference>
<feature type="region of interest" description="Disordered" evidence="4">
    <location>
        <begin position="979"/>
        <end position="1044"/>
    </location>
</feature>
<keyword evidence="1 3" id="KW-0853">WD repeat</keyword>
<evidence type="ECO:0000256" key="2">
    <source>
        <dbReference type="ARBA" id="ARBA00022737"/>
    </source>
</evidence>
<evidence type="ECO:0000256" key="3">
    <source>
        <dbReference type="PROSITE-ProRule" id="PRU00221"/>
    </source>
</evidence>
<keyword evidence="8" id="KW-1185">Reference proteome</keyword>
<feature type="compositionally biased region" description="Acidic residues" evidence="4">
    <location>
        <begin position="789"/>
        <end position="800"/>
    </location>
</feature>
<feature type="region of interest" description="Disordered" evidence="4">
    <location>
        <begin position="777"/>
        <end position="800"/>
    </location>
</feature>
<dbReference type="Pfam" id="PF24780">
    <property type="entry name" value="WD40_MABP1-WDR62_1st"/>
    <property type="match status" value="1"/>
</dbReference>
<reference evidence="7" key="2">
    <citation type="submission" date="2025-09" db="UniProtKB">
        <authorList>
            <consortium name="Ensembl"/>
        </authorList>
    </citation>
    <scope>IDENTIFICATION</scope>
</reference>